<protein>
    <recommendedName>
        <fullName evidence="3">XRE family transcriptional regulator</fullName>
    </recommendedName>
</protein>
<evidence type="ECO:0000313" key="2">
    <source>
        <dbReference type="Proteomes" id="UP000295626"/>
    </source>
</evidence>
<proteinExistence type="predicted"/>
<reference evidence="1 2" key="1">
    <citation type="submission" date="2019-02" db="EMBL/GenBank/DDBJ databases">
        <title>Draft genome sequences of novel Actinobacteria.</title>
        <authorList>
            <person name="Sahin N."/>
            <person name="Ay H."/>
            <person name="Saygin H."/>
        </authorList>
    </citation>
    <scope>NUCLEOTIDE SEQUENCE [LARGE SCALE GENOMIC DNA]</scope>
    <source>
        <strain evidence="1 2">JCM 30529</strain>
    </source>
</reference>
<accession>A0ABY2DJY7</accession>
<dbReference type="Proteomes" id="UP000295626">
    <property type="component" value="Unassembled WGS sequence"/>
</dbReference>
<sequence>MYAGLFLVEQDRKFIDKVRAKAESGVEVQILLGNPGKPEIEQRSTDESVAGVMASKIHQVMDHYARLQDAPNVAVRFHHTTLYNSVYRFDDEMLVNTHVYGLPAPHAPVLHLRQLSGGEFFETYADSFDRVWQTATADWPEAVAR</sequence>
<dbReference type="EMBL" id="SMKE01000128">
    <property type="protein sequence ID" value="TDC00059.1"/>
    <property type="molecule type" value="Genomic_DNA"/>
</dbReference>
<gene>
    <name evidence="1" type="ORF">E1091_05645</name>
</gene>
<evidence type="ECO:0000313" key="1">
    <source>
        <dbReference type="EMBL" id="TDC00059.1"/>
    </source>
</evidence>
<keyword evidence="2" id="KW-1185">Reference proteome</keyword>
<evidence type="ECO:0008006" key="3">
    <source>
        <dbReference type="Google" id="ProtNLM"/>
    </source>
</evidence>
<name>A0ABY2DJY7_9ACTN</name>
<organism evidence="1 2">
    <name type="scientific">Micromonospora fluostatini</name>
    <dbReference type="NCBI Taxonomy" id="1629071"/>
    <lineage>
        <taxon>Bacteria</taxon>
        <taxon>Bacillati</taxon>
        <taxon>Actinomycetota</taxon>
        <taxon>Actinomycetes</taxon>
        <taxon>Micromonosporales</taxon>
        <taxon>Micromonosporaceae</taxon>
        <taxon>Micromonospora</taxon>
    </lineage>
</organism>
<comment type="caution">
    <text evidence="1">The sequence shown here is derived from an EMBL/GenBank/DDBJ whole genome shotgun (WGS) entry which is preliminary data.</text>
</comment>